<organism evidence="1 2">
    <name type="scientific">Dendrolimus kikuchii</name>
    <dbReference type="NCBI Taxonomy" id="765133"/>
    <lineage>
        <taxon>Eukaryota</taxon>
        <taxon>Metazoa</taxon>
        <taxon>Ecdysozoa</taxon>
        <taxon>Arthropoda</taxon>
        <taxon>Hexapoda</taxon>
        <taxon>Insecta</taxon>
        <taxon>Pterygota</taxon>
        <taxon>Neoptera</taxon>
        <taxon>Endopterygota</taxon>
        <taxon>Lepidoptera</taxon>
        <taxon>Glossata</taxon>
        <taxon>Ditrysia</taxon>
        <taxon>Bombycoidea</taxon>
        <taxon>Lasiocampidae</taxon>
        <taxon>Dendrolimus</taxon>
    </lineage>
</organism>
<proteinExistence type="predicted"/>
<gene>
    <name evidence="1" type="ORF">K1T71_008747</name>
</gene>
<evidence type="ECO:0000313" key="2">
    <source>
        <dbReference type="Proteomes" id="UP000824533"/>
    </source>
</evidence>
<accession>A0ACC1CW97</accession>
<evidence type="ECO:0000313" key="1">
    <source>
        <dbReference type="EMBL" id="KAJ0175588.1"/>
    </source>
</evidence>
<dbReference type="Proteomes" id="UP000824533">
    <property type="component" value="Linkage Group LG15"/>
</dbReference>
<sequence length="434" mass="48814">MWEVDSDTGSRSTSSDGLRRKQGWDPEAESLASQMDELDEVLAEEEEGCALPSTPEDQHLLDAEMAEVLKAGVLSDEIDLGTLAHNAAEQAEEFVRKVWEASWNVCHFRHLPRWLQDNDYLHKSHRPPLPSFSACFASIFRIHTETADWLPDVGDAPTGLEKNHTRNTCYAKIELHEVSFGNHYSTEPGEQDTMRTVTALCLLAVVGAALCRNTRHRRNADLEAAASNKWEKGGGGEHYGDHHGEHGDHGDKGYKGFHEHDFGKKGHSDHEGHKGYYGEDGGHKKHHHHDDGYYGEHNYGEKGEKGQGFEEKGHYHKGHDTKGYHGIHKIDEFKKDKHFHDKHGESGFEEEYGGHHHEGGYKEGGHFAKGHKDGGFHEHGHGSKGHHEKGGHHHDHKGHHDEGGHDEYYGHHSDHGDKGGHEEHKGWGWKKGHK</sequence>
<comment type="caution">
    <text evidence="1">The sequence shown here is derived from an EMBL/GenBank/DDBJ whole genome shotgun (WGS) entry which is preliminary data.</text>
</comment>
<protein>
    <submittedName>
        <fullName evidence="1">Uncharacterized protein</fullName>
    </submittedName>
</protein>
<name>A0ACC1CW97_9NEOP</name>
<dbReference type="EMBL" id="CM034401">
    <property type="protein sequence ID" value="KAJ0175588.1"/>
    <property type="molecule type" value="Genomic_DNA"/>
</dbReference>
<keyword evidence="2" id="KW-1185">Reference proteome</keyword>
<reference evidence="1 2" key="1">
    <citation type="journal article" date="2021" name="Front. Genet.">
        <title>Chromosome-Level Genome Assembly Reveals Significant Gene Expansion in the Toll and IMD Signaling Pathways of Dendrolimus kikuchii.</title>
        <authorList>
            <person name="Zhou J."/>
            <person name="Wu P."/>
            <person name="Xiong Z."/>
            <person name="Liu N."/>
            <person name="Zhao N."/>
            <person name="Ji M."/>
            <person name="Qiu Y."/>
            <person name="Yang B."/>
        </authorList>
    </citation>
    <scope>NUCLEOTIDE SEQUENCE [LARGE SCALE GENOMIC DNA]</scope>
    <source>
        <strain evidence="1">Ann1</strain>
    </source>
</reference>